<gene>
    <name evidence="1" type="ORF">BS47DRAFT_1369165</name>
</gene>
<reference evidence="1" key="1">
    <citation type="journal article" date="2020" name="Nat. Commun.">
        <title>Large-scale genome sequencing of mycorrhizal fungi provides insights into the early evolution of symbiotic traits.</title>
        <authorList>
            <person name="Miyauchi S."/>
            <person name="Kiss E."/>
            <person name="Kuo A."/>
            <person name="Drula E."/>
            <person name="Kohler A."/>
            <person name="Sanchez-Garcia M."/>
            <person name="Morin E."/>
            <person name="Andreopoulos B."/>
            <person name="Barry K.W."/>
            <person name="Bonito G."/>
            <person name="Buee M."/>
            <person name="Carver A."/>
            <person name="Chen C."/>
            <person name="Cichocki N."/>
            <person name="Clum A."/>
            <person name="Culley D."/>
            <person name="Crous P.W."/>
            <person name="Fauchery L."/>
            <person name="Girlanda M."/>
            <person name="Hayes R.D."/>
            <person name="Keri Z."/>
            <person name="LaButti K."/>
            <person name="Lipzen A."/>
            <person name="Lombard V."/>
            <person name="Magnuson J."/>
            <person name="Maillard F."/>
            <person name="Murat C."/>
            <person name="Nolan M."/>
            <person name="Ohm R.A."/>
            <person name="Pangilinan J."/>
            <person name="Pereira M.F."/>
            <person name="Perotto S."/>
            <person name="Peter M."/>
            <person name="Pfister S."/>
            <person name="Riley R."/>
            <person name="Sitrit Y."/>
            <person name="Stielow J.B."/>
            <person name="Szollosi G."/>
            <person name="Zifcakova L."/>
            <person name="Stursova M."/>
            <person name="Spatafora J.W."/>
            <person name="Tedersoo L."/>
            <person name="Vaario L.M."/>
            <person name="Yamada A."/>
            <person name="Yan M."/>
            <person name="Wang P."/>
            <person name="Xu J."/>
            <person name="Bruns T."/>
            <person name="Baldrian P."/>
            <person name="Vilgalys R."/>
            <person name="Dunand C."/>
            <person name="Henrissat B."/>
            <person name="Grigoriev I.V."/>
            <person name="Hibbett D."/>
            <person name="Nagy L.G."/>
            <person name="Martin F.M."/>
        </authorList>
    </citation>
    <scope>NUCLEOTIDE SEQUENCE</scope>
    <source>
        <strain evidence="1">UP504</strain>
    </source>
</reference>
<dbReference type="InterPro" id="IPR027417">
    <property type="entry name" value="P-loop_NTPase"/>
</dbReference>
<evidence type="ECO:0000313" key="1">
    <source>
        <dbReference type="EMBL" id="KAF9503936.1"/>
    </source>
</evidence>
<proteinExistence type="predicted"/>
<comment type="caution">
    <text evidence="1">The sequence shown here is derived from an EMBL/GenBank/DDBJ whole genome shotgun (WGS) entry which is preliminary data.</text>
</comment>
<dbReference type="Gene3D" id="3.40.50.300">
    <property type="entry name" value="P-loop containing nucleotide triphosphate hydrolases"/>
    <property type="match status" value="1"/>
</dbReference>
<name>A0A9P6ADX9_9AGAM</name>
<protein>
    <submittedName>
        <fullName evidence="1">Uncharacterized protein</fullName>
    </submittedName>
</protein>
<evidence type="ECO:0000313" key="2">
    <source>
        <dbReference type="Proteomes" id="UP000886523"/>
    </source>
</evidence>
<dbReference type="EMBL" id="MU129284">
    <property type="protein sequence ID" value="KAF9503936.1"/>
    <property type="molecule type" value="Genomic_DNA"/>
</dbReference>
<dbReference type="AlphaFoldDB" id="A0A9P6ADX9"/>
<sequence>MHPKDPRKDEANLENESDTAAKTHIHHIGCEGAHWTSHCLRDPHWRIGVKSPRENELVRADVTLRVTSASRSKSFLLGPNFGVIRLAARRSLLTGLEELELTAQHLKVSDTQGELRDPLGYNLDDGPLRGIGTILNGTGLLFLRATGDGKSALIYGPLMMEPGIVAIMASPIELLESDQVRNMEGKGVTAVEINQSTLRAAAPAAPS</sequence>
<keyword evidence="2" id="KW-1185">Reference proteome</keyword>
<dbReference type="Proteomes" id="UP000886523">
    <property type="component" value="Unassembled WGS sequence"/>
</dbReference>
<accession>A0A9P6ADX9</accession>
<organism evidence="1 2">
    <name type="scientific">Hydnum rufescens UP504</name>
    <dbReference type="NCBI Taxonomy" id="1448309"/>
    <lineage>
        <taxon>Eukaryota</taxon>
        <taxon>Fungi</taxon>
        <taxon>Dikarya</taxon>
        <taxon>Basidiomycota</taxon>
        <taxon>Agaricomycotina</taxon>
        <taxon>Agaricomycetes</taxon>
        <taxon>Cantharellales</taxon>
        <taxon>Hydnaceae</taxon>
        <taxon>Hydnum</taxon>
    </lineage>
</organism>
<dbReference type="OrthoDB" id="3260945at2759"/>